<keyword evidence="4" id="KW-0255">Endonuclease</keyword>
<reference evidence="8 9" key="1">
    <citation type="submission" date="2019-07" db="EMBL/GenBank/DDBJ databases">
        <title>Tepidimonas charontis SPSP-6 draft genome.</title>
        <authorList>
            <person name="Da Costa M.S."/>
            <person name="Froufe H.J.C."/>
            <person name="Egas C."/>
            <person name="Albuquerque L."/>
        </authorList>
    </citation>
    <scope>NUCLEOTIDE SEQUENCE [LARGE SCALE GENOMIC DNA]</scope>
    <source>
        <strain evidence="8 9">SPSP-6</strain>
    </source>
</reference>
<accession>A0A554X8V5</accession>
<dbReference type="RefSeq" id="WP_144329029.1">
    <property type="nucleotide sequence ID" value="NZ_VJON01000040.1"/>
</dbReference>
<keyword evidence="9" id="KW-1185">Reference proteome</keyword>
<sequence>MRLPRDLSGADLIKRLSRFGYEVTRQTGSHVRLTSHDRGEHHLTIPNHDPLRIGTLAAILDSVAAHHGLTRDELLQRLFVG</sequence>
<evidence type="ECO:0000256" key="1">
    <source>
        <dbReference type="ARBA" id="ARBA00006620"/>
    </source>
</evidence>
<comment type="similarity">
    <text evidence="1">Belongs to the HicA mRNA interferase family.</text>
</comment>
<evidence type="ECO:0000256" key="5">
    <source>
        <dbReference type="ARBA" id="ARBA00022801"/>
    </source>
</evidence>
<evidence type="ECO:0000256" key="3">
    <source>
        <dbReference type="ARBA" id="ARBA00022722"/>
    </source>
</evidence>
<keyword evidence="3" id="KW-0540">Nuclease</keyword>
<proteinExistence type="inferred from homology"/>
<evidence type="ECO:0000256" key="4">
    <source>
        <dbReference type="ARBA" id="ARBA00022759"/>
    </source>
</evidence>
<evidence type="ECO:0000313" key="9">
    <source>
        <dbReference type="Proteomes" id="UP000318294"/>
    </source>
</evidence>
<dbReference type="Gene3D" id="3.30.920.30">
    <property type="entry name" value="Hypothetical protein"/>
    <property type="match status" value="1"/>
</dbReference>
<gene>
    <name evidence="8" type="ORF">Tchar_02152</name>
</gene>
<keyword evidence="5" id="KW-0378">Hydrolase</keyword>
<protein>
    <submittedName>
        <fullName evidence="8">HicA toxin of bacterial toxin-antitoxin</fullName>
    </submittedName>
</protein>
<dbReference type="GO" id="GO:0016787">
    <property type="term" value="F:hydrolase activity"/>
    <property type="evidence" value="ECO:0007669"/>
    <property type="project" value="UniProtKB-KW"/>
</dbReference>
<dbReference type="EMBL" id="VJON01000040">
    <property type="protein sequence ID" value="TSE32206.1"/>
    <property type="molecule type" value="Genomic_DNA"/>
</dbReference>
<keyword evidence="7" id="KW-0346">Stress response</keyword>
<dbReference type="InterPro" id="IPR038570">
    <property type="entry name" value="HicA_sf"/>
</dbReference>
<dbReference type="OrthoDB" id="9811409at2"/>
<dbReference type="InterPro" id="IPR012933">
    <property type="entry name" value="HicA_mRNA_interferase"/>
</dbReference>
<comment type="caution">
    <text evidence="8">The sequence shown here is derived from an EMBL/GenBank/DDBJ whole genome shotgun (WGS) entry which is preliminary data.</text>
</comment>
<evidence type="ECO:0000256" key="2">
    <source>
        <dbReference type="ARBA" id="ARBA00022649"/>
    </source>
</evidence>
<dbReference type="GO" id="GO:0003729">
    <property type="term" value="F:mRNA binding"/>
    <property type="evidence" value="ECO:0007669"/>
    <property type="project" value="InterPro"/>
</dbReference>
<dbReference type="SUPFAM" id="SSF54786">
    <property type="entry name" value="YcfA/nrd intein domain"/>
    <property type="match status" value="1"/>
</dbReference>
<evidence type="ECO:0000256" key="7">
    <source>
        <dbReference type="ARBA" id="ARBA00023016"/>
    </source>
</evidence>
<evidence type="ECO:0000256" key="6">
    <source>
        <dbReference type="ARBA" id="ARBA00022884"/>
    </source>
</evidence>
<keyword evidence="2" id="KW-1277">Toxin-antitoxin system</keyword>
<dbReference type="Pfam" id="PF07927">
    <property type="entry name" value="HicA_toxin"/>
    <property type="match status" value="1"/>
</dbReference>
<keyword evidence="6" id="KW-0694">RNA-binding</keyword>
<evidence type="ECO:0000313" key="8">
    <source>
        <dbReference type="EMBL" id="TSE32206.1"/>
    </source>
</evidence>
<dbReference type="AlphaFoldDB" id="A0A554X8V5"/>
<dbReference type="GO" id="GO:0004519">
    <property type="term" value="F:endonuclease activity"/>
    <property type="evidence" value="ECO:0007669"/>
    <property type="project" value="UniProtKB-KW"/>
</dbReference>
<organism evidence="8 9">
    <name type="scientific">Tepidimonas charontis</name>
    <dbReference type="NCBI Taxonomy" id="2267262"/>
    <lineage>
        <taxon>Bacteria</taxon>
        <taxon>Pseudomonadati</taxon>
        <taxon>Pseudomonadota</taxon>
        <taxon>Betaproteobacteria</taxon>
        <taxon>Burkholderiales</taxon>
        <taxon>Tepidimonas</taxon>
    </lineage>
</organism>
<name>A0A554X8V5_9BURK</name>
<dbReference type="Proteomes" id="UP000318294">
    <property type="component" value="Unassembled WGS sequence"/>
</dbReference>